<keyword evidence="2" id="KW-1185">Reference proteome</keyword>
<gene>
    <name evidence="1" type="ordered locus">Nwat_1917</name>
</gene>
<dbReference type="STRING" id="105559.Nwat_1917"/>
<evidence type="ECO:0000313" key="2">
    <source>
        <dbReference type="Proteomes" id="UP000000393"/>
    </source>
</evidence>
<sequence length="50" mass="5383">MTSINQSRLVLGIGILLTSACGAKNIYEETSQSNLNQCNQLPESARQACI</sequence>
<dbReference type="EMBL" id="CP002086">
    <property type="protein sequence ID" value="ADJ28763.1"/>
    <property type="molecule type" value="Genomic_DNA"/>
</dbReference>
<name>D8K786_NITWC</name>
<dbReference type="Proteomes" id="UP000000393">
    <property type="component" value="Chromosome"/>
</dbReference>
<dbReference type="HOGENOM" id="CLU_3120391_0_0_6"/>
<proteinExistence type="predicted"/>
<organism evidence="1 2">
    <name type="scientific">Nitrosococcus watsoni (strain C-113)</name>
    <dbReference type="NCBI Taxonomy" id="105559"/>
    <lineage>
        <taxon>Bacteria</taxon>
        <taxon>Pseudomonadati</taxon>
        <taxon>Pseudomonadota</taxon>
        <taxon>Gammaproteobacteria</taxon>
        <taxon>Chromatiales</taxon>
        <taxon>Chromatiaceae</taxon>
        <taxon>Nitrosococcus</taxon>
    </lineage>
</organism>
<dbReference type="KEGG" id="nwa:Nwat_1917"/>
<evidence type="ECO:0000313" key="1">
    <source>
        <dbReference type="EMBL" id="ADJ28763.1"/>
    </source>
</evidence>
<dbReference type="AlphaFoldDB" id="D8K786"/>
<reference evidence="1 2" key="1">
    <citation type="submission" date="2010-06" db="EMBL/GenBank/DDBJ databases">
        <title>Complete sequence of chromosome of Nitrosococcus watsoni C-113.</title>
        <authorList>
            <consortium name="US DOE Joint Genome Institute"/>
            <person name="Lucas S."/>
            <person name="Copeland A."/>
            <person name="Lapidus A."/>
            <person name="Cheng J.-F."/>
            <person name="Bruce D."/>
            <person name="Goodwin L."/>
            <person name="Pitluck S."/>
            <person name="Malfatti S.A."/>
            <person name="Chain P.S.G."/>
            <person name="Land M."/>
            <person name="Hauser L."/>
            <person name="Kyrpides N."/>
            <person name="Ivanova N."/>
            <person name="Cambell M.A."/>
            <person name="Heidelberg J.F."/>
            <person name="Klotz M.G."/>
            <person name="Woyke T."/>
        </authorList>
    </citation>
    <scope>NUCLEOTIDE SEQUENCE [LARGE SCALE GENOMIC DNA]</scope>
    <source>
        <strain evidence="1 2">C-113</strain>
    </source>
</reference>
<accession>D8K786</accession>
<protein>
    <submittedName>
        <fullName evidence="1">Uncharacterized protein</fullName>
    </submittedName>
</protein>